<dbReference type="PANTHER" id="PTHR10039">
    <property type="entry name" value="AMELOGENIN"/>
    <property type="match status" value="1"/>
</dbReference>
<dbReference type="PANTHER" id="PTHR10039:SF17">
    <property type="entry name" value="FUNGAL STAND N-TERMINAL GOODBYE DOMAIN-CONTAINING PROTEIN-RELATED"/>
    <property type="match status" value="1"/>
</dbReference>
<dbReference type="Pfam" id="PF17109">
    <property type="entry name" value="Goodbye"/>
    <property type="match status" value="1"/>
</dbReference>
<dbReference type="InterPro" id="IPR011990">
    <property type="entry name" value="TPR-like_helical_dom_sf"/>
</dbReference>
<dbReference type="HOGENOM" id="CLU_001466_4_0_1"/>
<evidence type="ECO:0000256" key="2">
    <source>
        <dbReference type="PROSITE-ProRule" id="PRU00339"/>
    </source>
</evidence>
<evidence type="ECO:0000313" key="6">
    <source>
        <dbReference type="Proteomes" id="UP000028045"/>
    </source>
</evidence>
<sequence>MPRTQDETGQQQAVVAAPGQPAMAAEARFAAILADAGRVFRDSSGDNLDYFMNPTITSLDDLKTQLDIENWRFSDYRNRHRKIIDAVAAVVQPVELMGDIVAGAASEVFAPTQSIFSAVLFLVNAANNVSASYDRILDLFDQLKDFTARLEVYVKNQLSPALRNKVVEILAALFNVLVLAIKEVRQGRFRAFFKRLFDAGSPIQPAMQKLEALTLGESRQVLTDTYGEVLEINTRTGRVEDAVSQVNENLMSLRAENLERANRTYQDRIREVLEPSPFPEDFYTYFNKSRVAGTGDWLLADEGLTAWLEGETRYLWVSGNLGTGKSFLTARVISHCTDQAYRVGYFFFRDTDPETRSVTQALRDVAYQLSESDAYYAKMLTKTAYRPDEIRTVSSAFRKLFREPFESSNQGPRMYVFLDGIDEADQEDMQQLLELLAPQDETDETVEESRVQFALVGRTHLSERVTFALDPSAIGNIYITIQITTSRNAEDVRKFVIESIVNERIMSRTAPEFKDDVIDAIVKQADGLFILAKLMLAEVHRKRHPRSILQSVKQYPQETNAMLQQTLDNLTTALSAEAAEDLNEMLRWVVWAQETLSLAELEDIMVLEFGDKPFKLEEALRGPYACFFELEREDGQSTDDLVKDFERFQRQSIRNVEHSPLAEDRIGRPSHSDGNSPHGISIPRGRITSPRGRLSSFSSDRRRGSHSRNRAPQRNSTGTLQRTSPKLQQGGFSPTLGQGAFLPGTPPRYFSPASPASPSSDSEYLYVDNEIEYGSNKDTTLVTIFHSSVRQFFQSQDPPRPRTGQDKGRPCIGFDNVEAKVHILNTCLSIFTDGGVYDRRGLGKGKSSLKQYAAWYWQEHVRILDPTLVSSANKRLISTKIHKMLTDEAIILEWTLLYERSNEGLEVLSDANIAGLRRWMSDEGVLASLDPDARSWAQKASSTNSGITQQIGRLWAKAWLSEDFEQPIPTKFCFEIVQSLAYMDSGNTWFESKCNWSEVPAGQRILKAVKWAGIPETAHWHRRVGSTFLTQGLHKEALSYYQEALKLDGHDVQTMGRIAWCLWVDGQYEQSLSKALTCADIEIKYIAEGGDSALGLSRSKSRLYLDYLLIARCNYRLGMVDASLEYFQKAMEAGRDINLKPSEKFVAEASYLEVLAAENRHKDMFKVLETLSTDYETAEKSHSRVIDFFLDQYNKTLLLDWIPRAACKAEKVELLLRWLEEASDTALESFNHLKNLWLRLSCGMTYAYSQNTHDAIAVFEPISLYESRTNGNVPTRQGRAVSFQRLAALYKNQVLQAGLETDEAATWITKLEDVQQKQNNQSNSDMPSESLGSDINIASIYLALFYRLLHRQDEAKALLRDLVLASFELLSDSEPQNDEYALANLLRLFIAADDIENASALAISMRKVNPRAGLGTPTDSPQQNRKEPKLPEIQSSNRACALCLNIMSLSEQFAMCKFCLDSYCVSCLETRIKQPGNKTSDHKEELVCKSDHDWFMVEPLNRRLHRGEILFGDGQVRGFAEWKTELEERWGGSAVMLK</sequence>
<dbReference type="InterPro" id="IPR019734">
    <property type="entry name" value="TPR_rpt"/>
</dbReference>
<dbReference type="InterPro" id="IPR031350">
    <property type="entry name" value="Goodbye_dom"/>
</dbReference>
<dbReference type="Gene3D" id="3.40.50.300">
    <property type="entry name" value="P-loop containing nucleotide triphosphate hydrolases"/>
    <property type="match status" value="1"/>
</dbReference>
<feature type="compositionally biased region" description="Polar residues" evidence="3">
    <location>
        <begin position="712"/>
        <end position="736"/>
    </location>
</feature>
<dbReference type="EMBL" id="KL648753">
    <property type="protein sequence ID" value="KEY64090.1"/>
    <property type="molecule type" value="Genomic_DNA"/>
</dbReference>
<feature type="domain" description="NACHT" evidence="4">
    <location>
        <begin position="313"/>
        <end position="437"/>
    </location>
</feature>
<keyword evidence="6" id="KW-1185">Reference proteome</keyword>
<name>A0A084AFL1_STACB</name>
<dbReference type="PROSITE" id="PS50005">
    <property type="entry name" value="TPR"/>
    <property type="match status" value="1"/>
</dbReference>
<dbReference type="InterPro" id="IPR007111">
    <property type="entry name" value="NACHT_NTPase"/>
</dbReference>
<dbReference type="Pfam" id="PF24883">
    <property type="entry name" value="NPHP3_N"/>
    <property type="match status" value="1"/>
</dbReference>
<feature type="region of interest" description="Disordered" evidence="3">
    <location>
        <begin position="654"/>
        <end position="761"/>
    </location>
</feature>
<evidence type="ECO:0000313" key="5">
    <source>
        <dbReference type="EMBL" id="KEY64090.1"/>
    </source>
</evidence>
<evidence type="ECO:0000259" key="4">
    <source>
        <dbReference type="PROSITE" id="PS50837"/>
    </source>
</evidence>
<dbReference type="PROSITE" id="PS50837">
    <property type="entry name" value="NACHT"/>
    <property type="match status" value="1"/>
</dbReference>
<feature type="compositionally biased region" description="Low complexity" evidence="3">
    <location>
        <begin position="751"/>
        <end position="761"/>
    </location>
</feature>
<dbReference type="Gene3D" id="1.25.40.10">
    <property type="entry name" value="Tetratricopeptide repeat domain"/>
    <property type="match status" value="1"/>
</dbReference>
<dbReference type="SUPFAM" id="SSF52540">
    <property type="entry name" value="P-loop containing nucleoside triphosphate hydrolases"/>
    <property type="match status" value="1"/>
</dbReference>
<feature type="region of interest" description="Disordered" evidence="3">
    <location>
        <begin position="1411"/>
        <end position="1431"/>
    </location>
</feature>
<dbReference type="SMART" id="SM00028">
    <property type="entry name" value="TPR"/>
    <property type="match status" value="2"/>
</dbReference>
<evidence type="ECO:0000256" key="1">
    <source>
        <dbReference type="ARBA" id="ARBA00022737"/>
    </source>
</evidence>
<dbReference type="OrthoDB" id="448455at2759"/>
<accession>A0A084AFL1</accession>
<gene>
    <name evidence="5" type="ORF">S7711_09485</name>
</gene>
<protein>
    <recommendedName>
        <fullName evidence="4">NACHT domain-containing protein</fullName>
    </recommendedName>
</protein>
<dbReference type="InterPro" id="IPR027417">
    <property type="entry name" value="P-loop_NTPase"/>
</dbReference>
<dbReference type="Proteomes" id="UP000028045">
    <property type="component" value="Unassembled WGS sequence"/>
</dbReference>
<feature type="repeat" description="TPR" evidence="2">
    <location>
        <begin position="1018"/>
        <end position="1051"/>
    </location>
</feature>
<reference evidence="5 6" key="1">
    <citation type="journal article" date="2014" name="BMC Genomics">
        <title>Comparative genome sequencing reveals chemotype-specific gene clusters in the toxigenic black mold Stachybotrys.</title>
        <authorList>
            <person name="Semeiks J."/>
            <person name="Borek D."/>
            <person name="Otwinowski Z."/>
            <person name="Grishin N.V."/>
        </authorList>
    </citation>
    <scope>NUCLEOTIDE SEQUENCE [LARGE SCALE GENOMIC DNA]</scope>
    <source>
        <strain evidence="6">CBS 109288 / IBT 7711</strain>
    </source>
</reference>
<proteinExistence type="predicted"/>
<keyword evidence="1" id="KW-0677">Repeat</keyword>
<feature type="compositionally biased region" description="Basic and acidic residues" evidence="3">
    <location>
        <begin position="654"/>
        <end position="671"/>
    </location>
</feature>
<dbReference type="InterPro" id="IPR056884">
    <property type="entry name" value="NPHP3-like_N"/>
</dbReference>
<keyword evidence="2" id="KW-0802">TPR repeat</keyword>
<evidence type="ECO:0000256" key="3">
    <source>
        <dbReference type="SAM" id="MobiDB-lite"/>
    </source>
</evidence>
<organism evidence="5 6">
    <name type="scientific">Stachybotrys chartarum (strain CBS 109288 / IBT 7711)</name>
    <name type="common">Toxic black mold</name>
    <name type="synonym">Stilbospora chartarum</name>
    <dbReference type="NCBI Taxonomy" id="1280523"/>
    <lineage>
        <taxon>Eukaryota</taxon>
        <taxon>Fungi</taxon>
        <taxon>Dikarya</taxon>
        <taxon>Ascomycota</taxon>
        <taxon>Pezizomycotina</taxon>
        <taxon>Sordariomycetes</taxon>
        <taxon>Hypocreomycetidae</taxon>
        <taxon>Hypocreales</taxon>
        <taxon>Stachybotryaceae</taxon>
        <taxon>Stachybotrys</taxon>
    </lineage>
</organism>
<dbReference type="SUPFAM" id="SSF48452">
    <property type="entry name" value="TPR-like"/>
    <property type="match status" value="1"/>
</dbReference>